<gene>
    <name evidence="8" type="ORF">PRZ48_007880</name>
</gene>
<dbReference type="InterPro" id="IPR002403">
    <property type="entry name" value="Cyt_P450_E_grp-IV"/>
</dbReference>
<keyword evidence="4" id="KW-0479">Metal-binding</keyword>
<proteinExistence type="inferred from homology"/>
<dbReference type="InterPro" id="IPR050121">
    <property type="entry name" value="Cytochrome_P450_monoxygenase"/>
</dbReference>
<dbReference type="Proteomes" id="UP001305779">
    <property type="component" value="Unassembled WGS sequence"/>
</dbReference>
<dbReference type="InterPro" id="IPR001128">
    <property type="entry name" value="Cyt_P450"/>
</dbReference>
<dbReference type="EMBL" id="JAXOVC010000005">
    <property type="protein sequence ID" value="KAK4502069.1"/>
    <property type="molecule type" value="Genomic_DNA"/>
</dbReference>
<evidence type="ECO:0000256" key="2">
    <source>
        <dbReference type="ARBA" id="ARBA00010617"/>
    </source>
</evidence>
<evidence type="ECO:0000313" key="8">
    <source>
        <dbReference type="EMBL" id="KAK4502069.1"/>
    </source>
</evidence>
<evidence type="ECO:0000256" key="4">
    <source>
        <dbReference type="ARBA" id="ARBA00022723"/>
    </source>
</evidence>
<dbReference type="PRINTS" id="PR00465">
    <property type="entry name" value="EP450IV"/>
</dbReference>
<evidence type="ECO:0000256" key="7">
    <source>
        <dbReference type="ARBA" id="ARBA00023033"/>
    </source>
</evidence>
<dbReference type="Gene3D" id="1.10.630.10">
    <property type="entry name" value="Cytochrome P450"/>
    <property type="match status" value="1"/>
</dbReference>
<sequence length="161" mass="18552">MTSPLVYQKLKKEIQLAEKENRVSKPIKIQEAKQLPYLQAVVYESLRMRPPLIGFFPKVVPPDGENILGYHLPPGTAVGINMSAMLRSKDLFGPDADMFRPERFMELDNVRRKEMERDVELAFGNGQWMCVGKTIAFMEINKSTFETFRNFDLQLAQPLRS</sequence>
<dbReference type="Pfam" id="PF00067">
    <property type="entry name" value="p450"/>
    <property type="match status" value="1"/>
</dbReference>
<keyword evidence="3" id="KW-0349">Heme</keyword>
<evidence type="ECO:0000256" key="6">
    <source>
        <dbReference type="ARBA" id="ARBA00023004"/>
    </source>
</evidence>
<reference evidence="8 9" key="1">
    <citation type="journal article" date="2023" name="G3 (Bethesda)">
        <title>A chromosome-level genome assembly of Zasmidium syzygii isolated from banana leaves.</title>
        <authorList>
            <person name="van Westerhoven A.C."/>
            <person name="Mehrabi R."/>
            <person name="Talebi R."/>
            <person name="Steentjes M.B.F."/>
            <person name="Corcolon B."/>
            <person name="Chong P.A."/>
            <person name="Kema G.H.J."/>
            <person name="Seidl M.F."/>
        </authorList>
    </citation>
    <scope>NUCLEOTIDE SEQUENCE [LARGE SCALE GENOMIC DNA]</scope>
    <source>
        <strain evidence="8 9">P124</strain>
    </source>
</reference>
<organism evidence="8 9">
    <name type="scientific">Zasmidium cellare</name>
    <name type="common">Wine cellar mold</name>
    <name type="synonym">Racodium cellare</name>
    <dbReference type="NCBI Taxonomy" id="395010"/>
    <lineage>
        <taxon>Eukaryota</taxon>
        <taxon>Fungi</taxon>
        <taxon>Dikarya</taxon>
        <taxon>Ascomycota</taxon>
        <taxon>Pezizomycotina</taxon>
        <taxon>Dothideomycetes</taxon>
        <taxon>Dothideomycetidae</taxon>
        <taxon>Mycosphaerellales</taxon>
        <taxon>Mycosphaerellaceae</taxon>
        <taxon>Zasmidium</taxon>
    </lineage>
</organism>
<evidence type="ECO:0008006" key="10">
    <source>
        <dbReference type="Google" id="ProtNLM"/>
    </source>
</evidence>
<comment type="caution">
    <text evidence="8">The sequence shown here is derived from an EMBL/GenBank/DDBJ whole genome shotgun (WGS) entry which is preliminary data.</text>
</comment>
<keyword evidence="5" id="KW-0560">Oxidoreductase</keyword>
<dbReference type="PANTHER" id="PTHR24305">
    <property type="entry name" value="CYTOCHROME P450"/>
    <property type="match status" value="1"/>
</dbReference>
<accession>A0ABR0EKH2</accession>
<comment type="similarity">
    <text evidence="2">Belongs to the cytochrome P450 family.</text>
</comment>
<dbReference type="SUPFAM" id="SSF48264">
    <property type="entry name" value="Cytochrome P450"/>
    <property type="match status" value="1"/>
</dbReference>
<evidence type="ECO:0000256" key="1">
    <source>
        <dbReference type="ARBA" id="ARBA00001971"/>
    </source>
</evidence>
<evidence type="ECO:0000256" key="5">
    <source>
        <dbReference type="ARBA" id="ARBA00023002"/>
    </source>
</evidence>
<keyword evidence="9" id="KW-1185">Reference proteome</keyword>
<dbReference type="PANTHER" id="PTHR24305:SF77">
    <property type="entry name" value="CYTOCHROME P450 MONOOXYGENASE"/>
    <property type="match status" value="1"/>
</dbReference>
<name>A0ABR0EKH2_ZASCE</name>
<dbReference type="PRINTS" id="PR00385">
    <property type="entry name" value="P450"/>
</dbReference>
<comment type="cofactor">
    <cofactor evidence="1">
        <name>heme</name>
        <dbReference type="ChEBI" id="CHEBI:30413"/>
    </cofactor>
</comment>
<protein>
    <recommendedName>
        <fullName evidence="10">Cytochrome P450</fullName>
    </recommendedName>
</protein>
<evidence type="ECO:0000313" key="9">
    <source>
        <dbReference type="Proteomes" id="UP001305779"/>
    </source>
</evidence>
<keyword evidence="7" id="KW-0503">Monooxygenase</keyword>
<evidence type="ECO:0000256" key="3">
    <source>
        <dbReference type="ARBA" id="ARBA00022617"/>
    </source>
</evidence>
<dbReference type="InterPro" id="IPR036396">
    <property type="entry name" value="Cyt_P450_sf"/>
</dbReference>
<keyword evidence="6" id="KW-0408">Iron</keyword>